<evidence type="ECO:0000313" key="4">
    <source>
        <dbReference type="Proteomes" id="UP001223336"/>
    </source>
</evidence>
<dbReference type="EMBL" id="JAVFKN010000005">
    <property type="protein sequence ID" value="MDQ5768037.1"/>
    <property type="molecule type" value="Genomic_DNA"/>
</dbReference>
<protein>
    <submittedName>
        <fullName evidence="3">Uncharacterized protein</fullName>
    </submittedName>
</protein>
<dbReference type="AlphaFoldDB" id="A0AA51MN84"/>
<keyword evidence="1" id="KW-0732">Signal</keyword>
<accession>A0AA51MN84</accession>
<dbReference type="EMBL" id="CP133217">
    <property type="protein sequence ID" value="WML85201.1"/>
    <property type="molecule type" value="Genomic_DNA"/>
</dbReference>
<keyword evidence="4" id="KW-1185">Reference proteome</keyword>
<evidence type="ECO:0000256" key="1">
    <source>
        <dbReference type="SAM" id="SignalP"/>
    </source>
</evidence>
<feature type="chain" id="PRO_5041395159" evidence="1">
    <location>
        <begin position="29"/>
        <end position="136"/>
    </location>
</feature>
<gene>
    <name evidence="2" type="ORF">RCC75_05830</name>
    <name evidence="3" type="ORF">RCG00_12895</name>
</gene>
<name>A0AA51MN84_9GAMM</name>
<proteinExistence type="predicted"/>
<reference evidence="3 4" key="1">
    <citation type="submission" date="2023-08" db="EMBL/GenBank/DDBJ databases">
        <title>New molecular markers tilS and rpoB for phylogenetic and monitoring studies of the genus Thiothrix biodiversity.</title>
        <authorList>
            <person name="Ravin N.V."/>
            <person name="Smolyakov D."/>
            <person name="Markov N.D."/>
            <person name="Beletsky A.V."/>
            <person name="Mardanov A.V."/>
            <person name="Rudenko T.S."/>
            <person name="Grabovich M.Y."/>
        </authorList>
    </citation>
    <scope>NUCLEOTIDE SEQUENCE</scope>
    <source>
        <strain evidence="3">DNT52</strain>
        <strain evidence="2 4">H33</strain>
    </source>
</reference>
<dbReference type="Proteomes" id="UP001229862">
    <property type="component" value="Chromosome"/>
</dbReference>
<sequence>MKKEQRFKSVALACACLLTTTLSPVVSAAGKSAYSGEWHSPDLSLTITPQAAEFTIDGKTYTDTTPEYFYGQLATAPFLYLQDAQQEHRLYLILDEDNNHNQSLRGYHDYADASHPLEITREESQTPNKVSNLSQN</sequence>
<feature type="signal peptide" evidence="1">
    <location>
        <begin position="1"/>
        <end position="28"/>
    </location>
</feature>
<dbReference type="RefSeq" id="WP_308134133.1">
    <property type="nucleotide sequence ID" value="NZ_CP133197.1"/>
</dbReference>
<evidence type="ECO:0000313" key="2">
    <source>
        <dbReference type="EMBL" id="MDQ5768037.1"/>
    </source>
</evidence>
<dbReference type="Proteomes" id="UP001223336">
    <property type="component" value="Unassembled WGS sequence"/>
</dbReference>
<evidence type="ECO:0000313" key="3">
    <source>
        <dbReference type="EMBL" id="WML85201.1"/>
    </source>
</evidence>
<organism evidence="3">
    <name type="scientific">Thiothrix subterranea</name>
    <dbReference type="NCBI Taxonomy" id="2735563"/>
    <lineage>
        <taxon>Bacteria</taxon>
        <taxon>Pseudomonadati</taxon>
        <taxon>Pseudomonadota</taxon>
        <taxon>Gammaproteobacteria</taxon>
        <taxon>Thiotrichales</taxon>
        <taxon>Thiotrichaceae</taxon>
        <taxon>Thiothrix</taxon>
    </lineage>
</organism>